<accession>A0A2N9L723</accession>
<reference evidence="2" key="1">
    <citation type="submission" date="2018-02" db="EMBL/GenBank/DDBJ databases">
        <authorList>
            <person name="Hausmann B."/>
        </authorList>
    </citation>
    <scope>NUCLEOTIDE SEQUENCE [LARGE SCALE GENOMIC DNA]</scope>
    <source>
        <strain evidence="2">Peat soil MAG SbA5</strain>
    </source>
</reference>
<dbReference type="Proteomes" id="UP000239735">
    <property type="component" value="Unassembled WGS sequence"/>
</dbReference>
<dbReference type="AlphaFoldDB" id="A0A2N9L723"/>
<dbReference type="InterPro" id="IPR019239">
    <property type="entry name" value="VapB_antitoxin"/>
</dbReference>
<evidence type="ECO:0000313" key="2">
    <source>
        <dbReference type="Proteomes" id="UP000239735"/>
    </source>
</evidence>
<dbReference type="Pfam" id="PF09957">
    <property type="entry name" value="VapB_antitoxin"/>
    <property type="match status" value="1"/>
</dbReference>
<proteinExistence type="predicted"/>
<name>A0A2N9L723_9BACT</name>
<gene>
    <name evidence="1" type="ORF">SBA5_200010</name>
</gene>
<organism evidence="1 2">
    <name type="scientific">Candidatus Sulfuritelmatomonas gaucii</name>
    <dbReference type="NCBI Taxonomy" id="2043161"/>
    <lineage>
        <taxon>Bacteria</taxon>
        <taxon>Pseudomonadati</taxon>
        <taxon>Acidobacteriota</taxon>
        <taxon>Terriglobia</taxon>
        <taxon>Terriglobales</taxon>
        <taxon>Acidobacteriaceae</taxon>
        <taxon>Candidatus Sulfuritelmatomonas</taxon>
    </lineage>
</organism>
<evidence type="ECO:0000313" key="1">
    <source>
        <dbReference type="EMBL" id="SPE19098.1"/>
    </source>
</evidence>
<protein>
    <submittedName>
        <fullName evidence="1">Antitoxin VapB32 (Modular protein)</fullName>
    </submittedName>
</protein>
<dbReference type="EMBL" id="OKRB01000076">
    <property type="protein sequence ID" value="SPE19098.1"/>
    <property type="molecule type" value="Genomic_DNA"/>
</dbReference>
<sequence>MPRSSTVAIKDEPGGTGNVKRIRTTVTLEDDLIRKAQAYTGIKEKSALIRAALTQLVQREAARRLAALGGTMPDLQRIPRRRMPRK</sequence>